<sequence>MQATSCRVAEVHLPDGTLPSQEVLILQQFEMFYSDLYAAEQLDSQDIDDYLDSAPLPQIPTADRNTMERDITPAEVIGTIQCLQTGKAPGLDGFGAEFYKALEHN</sequence>
<protein>
    <submittedName>
        <fullName evidence="1">Uncharacterized protein</fullName>
    </submittedName>
</protein>
<organism evidence="1 2">
    <name type="scientific">Pleurodeles waltl</name>
    <name type="common">Iberian ribbed newt</name>
    <dbReference type="NCBI Taxonomy" id="8319"/>
    <lineage>
        <taxon>Eukaryota</taxon>
        <taxon>Metazoa</taxon>
        <taxon>Chordata</taxon>
        <taxon>Craniata</taxon>
        <taxon>Vertebrata</taxon>
        <taxon>Euteleostomi</taxon>
        <taxon>Amphibia</taxon>
        <taxon>Batrachia</taxon>
        <taxon>Caudata</taxon>
        <taxon>Salamandroidea</taxon>
        <taxon>Salamandridae</taxon>
        <taxon>Pleurodelinae</taxon>
        <taxon>Pleurodeles</taxon>
    </lineage>
</organism>
<gene>
    <name evidence="1" type="ORF">NDU88_008297</name>
</gene>
<accession>A0AAV7QQB7</accession>
<dbReference type="PANTHER" id="PTHR31635:SF196">
    <property type="entry name" value="REVERSE TRANSCRIPTASE DOMAIN-CONTAINING PROTEIN-RELATED"/>
    <property type="match status" value="1"/>
</dbReference>
<evidence type="ECO:0000313" key="2">
    <source>
        <dbReference type="Proteomes" id="UP001066276"/>
    </source>
</evidence>
<dbReference type="PANTHER" id="PTHR31635">
    <property type="entry name" value="REVERSE TRANSCRIPTASE DOMAIN-CONTAINING PROTEIN-RELATED"/>
    <property type="match status" value="1"/>
</dbReference>
<reference evidence="1" key="1">
    <citation type="journal article" date="2022" name="bioRxiv">
        <title>Sequencing and chromosome-scale assembly of the giantPleurodeles waltlgenome.</title>
        <authorList>
            <person name="Brown T."/>
            <person name="Elewa A."/>
            <person name="Iarovenko S."/>
            <person name="Subramanian E."/>
            <person name="Araus A.J."/>
            <person name="Petzold A."/>
            <person name="Susuki M."/>
            <person name="Suzuki K.-i.T."/>
            <person name="Hayashi T."/>
            <person name="Toyoda A."/>
            <person name="Oliveira C."/>
            <person name="Osipova E."/>
            <person name="Leigh N.D."/>
            <person name="Simon A."/>
            <person name="Yun M.H."/>
        </authorList>
    </citation>
    <scope>NUCLEOTIDE SEQUENCE</scope>
    <source>
        <strain evidence="1">20211129_DDA</strain>
        <tissue evidence="1">Liver</tissue>
    </source>
</reference>
<comment type="caution">
    <text evidence="1">The sequence shown here is derived from an EMBL/GenBank/DDBJ whole genome shotgun (WGS) entry which is preliminary data.</text>
</comment>
<evidence type="ECO:0000313" key="1">
    <source>
        <dbReference type="EMBL" id="KAJ1141969.1"/>
    </source>
</evidence>
<dbReference type="EMBL" id="JANPWB010000010">
    <property type="protein sequence ID" value="KAJ1141969.1"/>
    <property type="molecule type" value="Genomic_DNA"/>
</dbReference>
<name>A0AAV7QQB7_PLEWA</name>
<dbReference type="AlphaFoldDB" id="A0AAV7QQB7"/>
<dbReference type="Proteomes" id="UP001066276">
    <property type="component" value="Chromosome 6"/>
</dbReference>
<proteinExistence type="predicted"/>
<keyword evidence="2" id="KW-1185">Reference proteome</keyword>